<dbReference type="PANTHER" id="PTHR34351">
    <property type="entry name" value="SLR1927 PROTEIN-RELATED"/>
    <property type="match status" value="1"/>
</dbReference>
<sequence>MSGRPVRLRPSARGWTFAAVALVVLVGAPLTGQRDVLRVGVLLVVLLVVAGWSAVRSAATLDLVSRSKSELVEAGVTSTVRLTVLGRARAGVRLVLEDQVPLALGRTARLPVPRLKEGQTLDLEHRVRAEVRGSYPLGPVTLVARDVFGLVTASRTLGGSVTLDVLPRVHPLADLVLGDLGGARGSSAGASAAASLDDVSLREYRVGDDLRRVHWRSTARRGAVMVRSDEHPGRPDVVLLLDTRAAAHEGRGAGSSLEWAVSLVASAAVHLHRRGHRVRLLHDGAFDPPRELDDSSAVRGLLRSLARLRPGGPEGLARSVAALGRADSTLLVAVLAGVDEEDVAPLLSARPLGVPALAVLERTAAWAQPGQDDGPGLRRAHLVLARAGWRTALAGPGDPVSEVWARLTRTGARGTPAGAPSDAPSGAPSGATRAARPAPLPDEEVRP</sequence>
<dbReference type="EMBL" id="JACHVY010000002">
    <property type="protein sequence ID" value="MBB2901516.1"/>
    <property type="molecule type" value="Genomic_DNA"/>
</dbReference>
<dbReference type="Pfam" id="PF01882">
    <property type="entry name" value="DUF58"/>
    <property type="match status" value="1"/>
</dbReference>
<evidence type="ECO:0000313" key="5">
    <source>
        <dbReference type="Proteomes" id="UP000533269"/>
    </source>
</evidence>
<proteinExistence type="predicted"/>
<accession>A0A7W4XWW9</accession>
<feature type="compositionally biased region" description="Low complexity" evidence="1">
    <location>
        <begin position="416"/>
        <end position="431"/>
    </location>
</feature>
<dbReference type="PANTHER" id="PTHR34351:SF1">
    <property type="entry name" value="SLR1927 PROTEIN"/>
    <property type="match status" value="1"/>
</dbReference>
<reference evidence="4 5" key="2">
    <citation type="submission" date="2020-08" db="EMBL/GenBank/DDBJ databases">
        <authorList>
            <person name="Partida-Martinez L."/>
            <person name="Huntemann M."/>
            <person name="Clum A."/>
            <person name="Wang J."/>
            <person name="Palaniappan K."/>
            <person name="Ritter S."/>
            <person name="Chen I.-M."/>
            <person name="Stamatis D."/>
            <person name="Reddy T."/>
            <person name="O'Malley R."/>
            <person name="Daum C."/>
            <person name="Shapiro N."/>
            <person name="Ivanova N."/>
            <person name="Kyrpides N."/>
            <person name="Woyke T."/>
        </authorList>
    </citation>
    <scope>NUCLEOTIDE SEQUENCE [LARGE SCALE GENOMIC DNA]</scope>
    <source>
        <strain evidence="4 5">AS2.23</strain>
    </source>
</reference>
<evidence type="ECO:0000313" key="4">
    <source>
        <dbReference type="EMBL" id="MBB2901516.1"/>
    </source>
</evidence>
<keyword evidence="2" id="KW-0472">Membrane</keyword>
<feature type="transmembrane region" description="Helical" evidence="2">
    <location>
        <begin position="12"/>
        <end position="30"/>
    </location>
</feature>
<keyword evidence="2" id="KW-0812">Transmembrane</keyword>
<keyword evidence="2" id="KW-1133">Transmembrane helix</keyword>
<dbReference type="AlphaFoldDB" id="A0A7W4XWW9"/>
<feature type="region of interest" description="Disordered" evidence="1">
    <location>
        <begin position="407"/>
        <end position="447"/>
    </location>
</feature>
<name>A0A7W4XWW9_KINRA</name>
<reference evidence="4 5" key="1">
    <citation type="submission" date="2020-08" db="EMBL/GenBank/DDBJ databases">
        <title>The Agave Microbiome: Exploring the role of microbial communities in plant adaptations to desert environments.</title>
        <authorList>
            <person name="Partida-Martinez L.P."/>
        </authorList>
    </citation>
    <scope>NUCLEOTIDE SEQUENCE [LARGE SCALE GENOMIC DNA]</scope>
    <source>
        <strain evidence="4 5">AS2.23</strain>
    </source>
</reference>
<organism evidence="4 5">
    <name type="scientific">Kineococcus radiotolerans</name>
    <dbReference type="NCBI Taxonomy" id="131568"/>
    <lineage>
        <taxon>Bacteria</taxon>
        <taxon>Bacillati</taxon>
        <taxon>Actinomycetota</taxon>
        <taxon>Actinomycetes</taxon>
        <taxon>Kineosporiales</taxon>
        <taxon>Kineosporiaceae</taxon>
        <taxon>Kineococcus</taxon>
    </lineage>
</organism>
<comment type="caution">
    <text evidence="4">The sequence shown here is derived from an EMBL/GenBank/DDBJ whole genome shotgun (WGS) entry which is preliminary data.</text>
</comment>
<dbReference type="InterPro" id="IPR002881">
    <property type="entry name" value="DUF58"/>
</dbReference>
<evidence type="ECO:0000259" key="3">
    <source>
        <dbReference type="Pfam" id="PF01882"/>
    </source>
</evidence>
<evidence type="ECO:0000256" key="2">
    <source>
        <dbReference type="SAM" id="Phobius"/>
    </source>
</evidence>
<evidence type="ECO:0000256" key="1">
    <source>
        <dbReference type="SAM" id="MobiDB-lite"/>
    </source>
</evidence>
<feature type="domain" description="DUF58" evidence="3">
    <location>
        <begin position="201"/>
        <end position="326"/>
    </location>
</feature>
<dbReference type="RefSeq" id="WP_183391598.1">
    <property type="nucleotide sequence ID" value="NZ_JACHVY010000002.1"/>
</dbReference>
<protein>
    <submittedName>
        <fullName evidence="4">Uncharacterized protein (DUF58 family)</fullName>
    </submittedName>
</protein>
<gene>
    <name evidence="4" type="ORF">FHR75_002331</name>
</gene>
<feature type="transmembrane region" description="Helical" evidence="2">
    <location>
        <begin position="36"/>
        <end position="55"/>
    </location>
</feature>
<dbReference type="Proteomes" id="UP000533269">
    <property type="component" value="Unassembled WGS sequence"/>
</dbReference>